<name>A0A172TDB9_9DEIO</name>
<dbReference type="KEGG" id="dpu:SU48_09490"/>
<feature type="transmembrane region" description="Helical" evidence="5">
    <location>
        <begin position="235"/>
        <end position="252"/>
    </location>
</feature>
<dbReference type="Gene3D" id="1.10.357.140">
    <property type="entry name" value="UbiA prenyltransferase"/>
    <property type="match status" value="1"/>
</dbReference>
<dbReference type="STRING" id="1182568.SU48_09490"/>
<dbReference type="InterPro" id="IPR050475">
    <property type="entry name" value="Prenyltransferase_related"/>
</dbReference>
<dbReference type="CDD" id="cd13966">
    <property type="entry name" value="PT_UbiA_4"/>
    <property type="match status" value="1"/>
</dbReference>
<accession>A0A172TDB9</accession>
<evidence type="ECO:0000256" key="3">
    <source>
        <dbReference type="ARBA" id="ARBA00022989"/>
    </source>
</evidence>
<dbReference type="InterPro" id="IPR000537">
    <property type="entry name" value="UbiA_prenyltransferase"/>
</dbReference>
<keyword evidence="3 5" id="KW-1133">Transmembrane helix</keyword>
<evidence type="ECO:0000313" key="6">
    <source>
        <dbReference type="EMBL" id="ANE44907.1"/>
    </source>
</evidence>
<dbReference type="EMBL" id="CP011387">
    <property type="protein sequence ID" value="ANE44907.1"/>
    <property type="molecule type" value="Genomic_DNA"/>
</dbReference>
<dbReference type="PATRIC" id="fig|1182568.3.peg.1977"/>
<dbReference type="Proteomes" id="UP000077363">
    <property type="component" value="Chromosome"/>
</dbReference>
<evidence type="ECO:0000313" key="7">
    <source>
        <dbReference type="Proteomes" id="UP000077363"/>
    </source>
</evidence>
<organism evidence="6 7">
    <name type="scientific">Deinococcus puniceus</name>
    <dbReference type="NCBI Taxonomy" id="1182568"/>
    <lineage>
        <taxon>Bacteria</taxon>
        <taxon>Thermotogati</taxon>
        <taxon>Deinococcota</taxon>
        <taxon>Deinococci</taxon>
        <taxon>Deinococcales</taxon>
        <taxon>Deinococcaceae</taxon>
        <taxon>Deinococcus</taxon>
    </lineage>
</organism>
<dbReference type="Pfam" id="PF01040">
    <property type="entry name" value="UbiA"/>
    <property type="match status" value="1"/>
</dbReference>
<reference evidence="6 7" key="1">
    <citation type="submission" date="2015-01" db="EMBL/GenBank/DDBJ databases">
        <title>Deinococcus puniceus/DY1/ whole genome sequencing.</title>
        <authorList>
            <person name="Kim M.K."/>
            <person name="Srinivasan S."/>
            <person name="Lee J.-J."/>
        </authorList>
    </citation>
    <scope>NUCLEOTIDE SEQUENCE [LARGE SCALE GENOMIC DNA]</scope>
    <source>
        <strain evidence="6 7">DY1</strain>
    </source>
</reference>
<evidence type="ECO:0000256" key="2">
    <source>
        <dbReference type="ARBA" id="ARBA00022692"/>
    </source>
</evidence>
<feature type="transmembrane region" description="Helical" evidence="5">
    <location>
        <begin position="204"/>
        <end position="228"/>
    </location>
</feature>
<feature type="transmembrane region" description="Helical" evidence="5">
    <location>
        <begin position="21"/>
        <end position="42"/>
    </location>
</feature>
<keyword evidence="7" id="KW-1185">Reference proteome</keyword>
<evidence type="ECO:0000256" key="1">
    <source>
        <dbReference type="ARBA" id="ARBA00004141"/>
    </source>
</evidence>
<dbReference type="AlphaFoldDB" id="A0A172TDB9"/>
<comment type="subcellular location">
    <subcellularLocation>
        <location evidence="1">Membrane</location>
        <topology evidence="1">Multi-pass membrane protein</topology>
    </subcellularLocation>
</comment>
<evidence type="ECO:0000256" key="4">
    <source>
        <dbReference type="ARBA" id="ARBA00023136"/>
    </source>
</evidence>
<sequence>MRSVPRPALLPLSRLLAVSRPALWVNTVGTLITGLWLSGHLYSTALELWVLLLYFTLPFNLLIYGLNDLSDRAEDARSGRKGGWQGARLAAGEGAPLLTAILAVNLPFLLALAWLLPPAASLVLVLSAGLFAAYSVPPLRFKGRPVLDGLSNVAYALPLVLPALVLGGPIPLLPLLALMAYSVGKHAFDAVQDIPADRAGGTRTVATTLGAAGTAFYALVWFALAGALLWGESRLVAVTLWAVCGGMALALARTPTPQQAARLYPLSIVSPWLVGTVAGVQLVYGLARQG</sequence>
<evidence type="ECO:0000256" key="5">
    <source>
        <dbReference type="SAM" id="Phobius"/>
    </source>
</evidence>
<proteinExistence type="predicted"/>
<keyword evidence="2 5" id="KW-0812">Transmembrane</keyword>
<dbReference type="NCBIfam" id="NF010119">
    <property type="entry name" value="PRK13595.1"/>
    <property type="match status" value="1"/>
</dbReference>
<gene>
    <name evidence="6" type="primary">ubiA</name>
    <name evidence="6" type="ORF">SU48_09490</name>
</gene>
<feature type="transmembrane region" description="Helical" evidence="5">
    <location>
        <begin position="114"/>
        <end position="134"/>
    </location>
</feature>
<feature type="transmembrane region" description="Helical" evidence="5">
    <location>
        <begin position="48"/>
        <end position="66"/>
    </location>
</feature>
<protein>
    <submittedName>
        <fullName evidence="6">Prenyltransferase</fullName>
    </submittedName>
</protein>
<feature type="transmembrane region" description="Helical" evidence="5">
    <location>
        <begin position="155"/>
        <end position="184"/>
    </location>
</feature>
<dbReference type="GO" id="GO:0016020">
    <property type="term" value="C:membrane"/>
    <property type="evidence" value="ECO:0007669"/>
    <property type="project" value="UniProtKB-SubCell"/>
</dbReference>
<dbReference type="GO" id="GO:0016765">
    <property type="term" value="F:transferase activity, transferring alkyl or aryl (other than methyl) groups"/>
    <property type="evidence" value="ECO:0007669"/>
    <property type="project" value="InterPro"/>
</dbReference>
<dbReference type="PANTHER" id="PTHR42723">
    <property type="entry name" value="CHLOROPHYLL SYNTHASE"/>
    <property type="match status" value="1"/>
</dbReference>
<feature type="transmembrane region" description="Helical" evidence="5">
    <location>
        <begin position="87"/>
        <end position="108"/>
    </location>
</feature>
<dbReference type="InterPro" id="IPR044878">
    <property type="entry name" value="UbiA_sf"/>
</dbReference>
<dbReference type="PANTHER" id="PTHR42723:SF1">
    <property type="entry name" value="CHLOROPHYLL SYNTHASE, CHLOROPLASTIC"/>
    <property type="match status" value="1"/>
</dbReference>
<keyword evidence="4 5" id="KW-0472">Membrane</keyword>
<feature type="transmembrane region" description="Helical" evidence="5">
    <location>
        <begin position="264"/>
        <end position="287"/>
    </location>
</feature>
<keyword evidence="6" id="KW-0808">Transferase</keyword>